<organism evidence="5 6">
    <name type="scientific">Geodia barretti</name>
    <name type="common">Barrett's horny sponge</name>
    <dbReference type="NCBI Taxonomy" id="519541"/>
    <lineage>
        <taxon>Eukaryota</taxon>
        <taxon>Metazoa</taxon>
        <taxon>Porifera</taxon>
        <taxon>Demospongiae</taxon>
        <taxon>Heteroscleromorpha</taxon>
        <taxon>Tetractinellida</taxon>
        <taxon>Astrophorina</taxon>
        <taxon>Geodiidae</taxon>
        <taxon>Geodia</taxon>
    </lineage>
</organism>
<dbReference type="SUPFAM" id="SSF64005">
    <property type="entry name" value="Undecaprenyl diphosphate synthase"/>
    <property type="match status" value="1"/>
</dbReference>
<comment type="similarity">
    <text evidence="3">Belongs to the UPP synthase family.</text>
</comment>
<evidence type="ECO:0000256" key="4">
    <source>
        <dbReference type="SAM" id="MobiDB-lite"/>
    </source>
</evidence>
<dbReference type="GO" id="GO:0016094">
    <property type="term" value="P:polyprenol biosynthetic process"/>
    <property type="evidence" value="ECO:0007669"/>
    <property type="project" value="TreeGrafter"/>
</dbReference>
<dbReference type="PANTHER" id="PTHR10291:SF0">
    <property type="entry name" value="DEHYDRODOLICHYL DIPHOSPHATE SYNTHASE 2"/>
    <property type="match status" value="1"/>
</dbReference>
<evidence type="ECO:0000256" key="1">
    <source>
        <dbReference type="ARBA" id="ARBA00022679"/>
    </source>
</evidence>
<dbReference type="AlphaFoldDB" id="A0AA35XAU4"/>
<evidence type="ECO:0000313" key="6">
    <source>
        <dbReference type="Proteomes" id="UP001174909"/>
    </source>
</evidence>
<dbReference type="InterPro" id="IPR001441">
    <property type="entry name" value="UPP_synth-like"/>
</dbReference>
<feature type="compositionally biased region" description="Polar residues" evidence="4">
    <location>
        <begin position="1"/>
        <end position="20"/>
    </location>
</feature>
<dbReference type="EMBL" id="CASHTH010003971">
    <property type="protein sequence ID" value="CAI8051878.1"/>
    <property type="molecule type" value="Genomic_DNA"/>
</dbReference>
<dbReference type="NCBIfam" id="TIGR00055">
    <property type="entry name" value="uppS"/>
    <property type="match status" value="1"/>
</dbReference>
<evidence type="ECO:0000256" key="2">
    <source>
        <dbReference type="ARBA" id="ARBA00047353"/>
    </source>
</evidence>
<name>A0AA35XAU4_GEOBA</name>
<dbReference type="GO" id="GO:0045547">
    <property type="term" value="F:ditrans,polycis-polyprenyl diphosphate synthase [(2E,6E)-farnesyl diphosphate specific] activity"/>
    <property type="evidence" value="ECO:0007669"/>
    <property type="project" value="UniProtKB-EC"/>
</dbReference>
<dbReference type="Gene3D" id="3.40.1180.10">
    <property type="entry name" value="Decaprenyl diphosphate synthase-like"/>
    <property type="match status" value="2"/>
</dbReference>
<reference evidence="5" key="1">
    <citation type="submission" date="2023-03" db="EMBL/GenBank/DDBJ databases">
        <authorList>
            <person name="Steffen K."/>
            <person name="Cardenas P."/>
        </authorList>
    </citation>
    <scope>NUCLEOTIDE SEQUENCE</scope>
</reference>
<comment type="catalytic activity">
    <reaction evidence="2">
        <text>n isopentenyl diphosphate + (2E,6E)-farnesyl diphosphate = a di-trans,poly-cis-polyprenyl diphosphate + n diphosphate</text>
        <dbReference type="Rhea" id="RHEA:53008"/>
        <dbReference type="Rhea" id="RHEA-COMP:19494"/>
        <dbReference type="ChEBI" id="CHEBI:33019"/>
        <dbReference type="ChEBI" id="CHEBI:128769"/>
        <dbReference type="ChEBI" id="CHEBI:136960"/>
        <dbReference type="ChEBI" id="CHEBI:175763"/>
        <dbReference type="EC" id="2.5.1.87"/>
    </reaction>
</comment>
<comment type="caution">
    <text evidence="5">The sequence shown here is derived from an EMBL/GenBank/DDBJ whole genome shotgun (WGS) entry which is preliminary data.</text>
</comment>
<dbReference type="PANTHER" id="PTHR10291">
    <property type="entry name" value="DEHYDRODOLICHYL DIPHOSPHATE SYNTHASE FAMILY MEMBER"/>
    <property type="match status" value="1"/>
</dbReference>
<keyword evidence="6" id="KW-1185">Reference proteome</keyword>
<dbReference type="HAMAP" id="MF_01139">
    <property type="entry name" value="ISPT"/>
    <property type="match status" value="1"/>
</dbReference>
<dbReference type="Proteomes" id="UP001174909">
    <property type="component" value="Unassembled WGS sequence"/>
</dbReference>
<protein>
    <recommendedName>
        <fullName evidence="3">Alkyl transferase</fullName>
        <ecNumber evidence="3">2.5.1.-</ecNumber>
    </recommendedName>
</protein>
<dbReference type="InterPro" id="IPR036424">
    <property type="entry name" value="UPP_synth-like_sf"/>
</dbReference>
<accession>A0AA35XAU4</accession>
<dbReference type="Pfam" id="PF01255">
    <property type="entry name" value="Prenyltransf"/>
    <property type="match status" value="2"/>
</dbReference>
<gene>
    <name evidence="5" type="ORF">GBAR_LOCUS28388</name>
</gene>
<evidence type="ECO:0000256" key="3">
    <source>
        <dbReference type="RuleBase" id="RU363018"/>
    </source>
</evidence>
<proteinExistence type="inferred from homology"/>
<feature type="region of interest" description="Disordered" evidence="4">
    <location>
        <begin position="1"/>
        <end position="34"/>
    </location>
</feature>
<dbReference type="EC" id="2.5.1.-" evidence="3"/>
<evidence type="ECO:0000313" key="5">
    <source>
        <dbReference type="EMBL" id="CAI8051878.1"/>
    </source>
</evidence>
<sequence length="230" mass="25296">MKARTGSANLQHTSVSTASRQAGARGKPDGVDRTGVPRHVAIIMDGNGRWAESQGLPRLSGHREGVSAIPKVVDLLAARGVEYLTIFAFSTENWARPSAEVEGLIELLHETLQRETDLFKKKNVRVFHIGNADRLSPAVRRAVEHIQDETSANTGIVLNVAFDYGGRQEILTAVQQLIREGIAPEESAYSEYYHTPVLWPDLDEAELDRALAAYGSRQRRFGNVVPDSKG</sequence>
<dbReference type="CDD" id="cd00475">
    <property type="entry name" value="Cis_IPPS"/>
    <property type="match status" value="1"/>
</dbReference>
<keyword evidence="1 3" id="KW-0808">Transferase</keyword>